<keyword evidence="1" id="KW-0472">Membrane</keyword>
<dbReference type="Proteomes" id="UP000237819">
    <property type="component" value="Unassembled WGS sequence"/>
</dbReference>
<feature type="transmembrane region" description="Helical" evidence="1">
    <location>
        <begin position="138"/>
        <end position="156"/>
    </location>
</feature>
<gene>
    <name evidence="2" type="ORF">C5Y93_08520</name>
</gene>
<feature type="transmembrane region" description="Helical" evidence="1">
    <location>
        <begin position="274"/>
        <end position="295"/>
    </location>
</feature>
<sequence>MPTANDIIWGLAVPLLVAAGLRWILAMISDRCCAAVPDKTAAPRPTKVSAWENCLPLAASAAIGYFVLELGPWVPDAHYEWIGAAVLLAVVVASVVGCFTQYSFVRFGLLPLAYAAVVIGVGFYLMPTYPDLSPAYSTYLACWCGGVFVLSVAVDVYPYNGSWPFAVVLIGTCLAAAGIAFLSDSMRFAQVTALAFAATLGLSIIGLLMRRPLLSGLGLPLMVYLAGMLLIAHTNSWSDVSLVSYWLPMVGPFLAVMAGLLISPVRFPKAHAAVVILAAAIPATVGVAMAVVASLPE</sequence>
<feature type="transmembrane region" description="Helical" evidence="1">
    <location>
        <begin position="163"/>
        <end position="182"/>
    </location>
</feature>
<comment type="caution">
    <text evidence="2">The sequence shown here is derived from an EMBL/GenBank/DDBJ whole genome shotgun (WGS) entry which is preliminary data.</text>
</comment>
<protein>
    <submittedName>
        <fullName evidence="2">Uncharacterized protein</fullName>
    </submittedName>
</protein>
<dbReference type="RefSeq" id="WP_105334987.1">
    <property type="nucleotide sequence ID" value="NZ_PUHZ01000009.1"/>
</dbReference>
<name>A0A2S8GQ05_9BACT</name>
<keyword evidence="1" id="KW-1133">Transmembrane helix</keyword>
<reference evidence="2 3" key="1">
    <citation type="submission" date="2018-02" db="EMBL/GenBank/DDBJ databases">
        <title>Comparative genomes isolates from brazilian mangrove.</title>
        <authorList>
            <person name="Araujo J.E."/>
            <person name="Taketani R.G."/>
            <person name="Silva M.C.P."/>
            <person name="Loureco M.V."/>
            <person name="Andreote F.D."/>
        </authorList>
    </citation>
    <scope>NUCLEOTIDE SEQUENCE [LARGE SCALE GENOMIC DNA]</scope>
    <source>
        <strain evidence="2 3">Nap-Phe MGV</strain>
    </source>
</reference>
<feature type="transmembrane region" description="Helical" evidence="1">
    <location>
        <begin position="188"/>
        <end position="208"/>
    </location>
</feature>
<feature type="transmembrane region" description="Helical" evidence="1">
    <location>
        <begin position="107"/>
        <end position="126"/>
    </location>
</feature>
<feature type="transmembrane region" description="Helical" evidence="1">
    <location>
        <begin position="213"/>
        <end position="233"/>
    </location>
</feature>
<proteinExistence type="predicted"/>
<feature type="transmembrane region" description="Helical" evidence="1">
    <location>
        <begin position="6"/>
        <end position="25"/>
    </location>
</feature>
<evidence type="ECO:0000313" key="2">
    <source>
        <dbReference type="EMBL" id="PQO46509.1"/>
    </source>
</evidence>
<evidence type="ECO:0000256" key="1">
    <source>
        <dbReference type="SAM" id="Phobius"/>
    </source>
</evidence>
<evidence type="ECO:0000313" key="3">
    <source>
        <dbReference type="Proteomes" id="UP000237819"/>
    </source>
</evidence>
<feature type="transmembrane region" description="Helical" evidence="1">
    <location>
        <begin position="245"/>
        <end position="262"/>
    </location>
</feature>
<dbReference type="AlphaFoldDB" id="A0A2S8GQ05"/>
<organism evidence="2 3">
    <name type="scientific">Blastopirellula marina</name>
    <dbReference type="NCBI Taxonomy" id="124"/>
    <lineage>
        <taxon>Bacteria</taxon>
        <taxon>Pseudomonadati</taxon>
        <taxon>Planctomycetota</taxon>
        <taxon>Planctomycetia</taxon>
        <taxon>Pirellulales</taxon>
        <taxon>Pirellulaceae</taxon>
        <taxon>Blastopirellula</taxon>
    </lineage>
</organism>
<dbReference type="EMBL" id="PUHZ01000009">
    <property type="protein sequence ID" value="PQO46509.1"/>
    <property type="molecule type" value="Genomic_DNA"/>
</dbReference>
<dbReference type="OrthoDB" id="279145at2"/>
<accession>A0A2S8GQ05</accession>
<feature type="transmembrane region" description="Helical" evidence="1">
    <location>
        <begin position="81"/>
        <end position="100"/>
    </location>
</feature>
<keyword evidence="1" id="KW-0812">Transmembrane</keyword>